<feature type="transmembrane region" description="Helical" evidence="7">
    <location>
        <begin position="50"/>
        <end position="71"/>
    </location>
</feature>
<feature type="domain" description="Major facilitator superfamily (MFS) profile" evidence="8">
    <location>
        <begin position="226"/>
        <end position="424"/>
    </location>
</feature>
<protein>
    <submittedName>
        <fullName evidence="9">MFS transporter</fullName>
    </submittedName>
</protein>
<feature type="transmembrane region" description="Helical" evidence="7">
    <location>
        <begin position="92"/>
        <end position="119"/>
    </location>
</feature>
<keyword evidence="6 7" id="KW-0472">Membrane</keyword>
<keyword evidence="2" id="KW-0813">Transport</keyword>
<dbReference type="PANTHER" id="PTHR23513:SF6">
    <property type="entry name" value="MAJOR FACILITATOR SUPERFAMILY ASSOCIATED DOMAIN-CONTAINING PROTEIN"/>
    <property type="match status" value="1"/>
</dbReference>
<evidence type="ECO:0000256" key="4">
    <source>
        <dbReference type="ARBA" id="ARBA00022692"/>
    </source>
</evidence>
<evidence type="ECO:0000256" key="6">
    <source>
        <dbReference type="ARBA" id="ARBA00023136"/>
    </source>
</evidence>
<dbReference type="CDD" id="cd06173">
    <property type="entry name" value="MFS_MefA_like"/>
    <property type="match status" value="1"/>
</dbReference>
<keyword evidence="5 7" id="KW-1133">Transmembrane helix</keyword>
<comment type="caution">
    <text evidence="9">The sequence shown here is derived from an EMBL/GenBank/DDBJ whole genome shotgun (WGS) entry which is preliminary data.</text>
</comment>
<dbReference type="Gene3D" id="1.20.1250.20">
    <property type="entry name" value="MFS general substrate transporter like domains"/>
    <property type="match status" value="1"/>
</dbReference>
<evidence type="ECO:0000256" key="5">
    <source>
        <dbReference type="ARBA" id="ARBA00022989"/>
    </source>
</evidence>
<evidence type="ECO:0000313" key="10">
    <source>
        <dbReference type="Proteomes" id="UP000315842"/>
    </source>
</evidence>
<dbReference type="GO" id="GO:0005886">
    <property type="term" value="C:plasma membrane"/>
    <property type="evidence" value="ECO:0007669"/>
    <property type="project" value="UniProtKB-SubCell"/>
</dbReference>
<dbReference type="EMBL" id="BJLP01000001">
    <property type="protein sequence ID" value="GEA79567.1"/>
    <property type="molecule type" value="Genomic_DNA"/>
</dbReference>
<dbReference type="GO" id="GO:0022857">
    <property type="term" value="F:transmembrane transporter activity"/>
    <property type="evidence" value="ECO:0007669"/>
    <property type="project" value="InterPro"/>
</dbReference>
<evidence type="ECO:0000256" key="7">
    <source>
        <dbReference type="SAM" id="Phobius"/>
    </source>
</evidence>
<dbReference type="PANTHER" id="PTHR23513">
    <property type="entry name" value="INTEGRAL MEMBRANE EFFLUX PROTEIN-RELATED"/>
    <property type="match status" value="1"/>
</dbReference>
<feature type="transmembrane region" description="Helical" evidence="7">
    <location>
        <begin position="229"/>
        <end position="252"/>
    </location>
</feature>
<accession>A0A4Y3K6L6</accession>
<dbReference type="Pfam" id="PF05977">
    <property type="entry name" value="MFS_3"/>
    <property type="match status" value="1"/>
</dbReference>
<feature type="transmembrane region" description="Helical" evidence="7">
    <location>
        <begin position="290"/>
        <end position="309"/>
    </location>
</feature>
<dbReference type="SUPFAM" id="SSF103473">
    <property type="entry name" value="MFS general substrate transporter"/>
    <property type="match status" value="1"/>
</dbReference>
<feature type="transmembrane region" description="Helical" evidence="7">
    <location>
        <begin position="178"/>
        <end position="197"/>
    </location>
</feature>
<keyword evidence="10" id="KW-1185">Reference proteome</keyword>
<dbReference type="Proteomes" id="UP000315842">
    <property type="component" value="Unassembled WGS sequence"/>
</dbReference>
<evidence type="ECO:0000256" key="2">
    <source>
        <dbReference type="ARBA" id="ARBA00022448"/>
    </source>
</evidence>
<dbReference type="InterPro" id="IPR010290">
    <property type="entry name" value="TM_effector"/>
</dbReference>
<feature type="transmembrane region" description="Helical" evidence="7">
    <location>
        <begin position="354"/>
        <end position="375"/>
    </location>
</feature>
<evidence type="ECO:0000256" key="1">
    <source>
        <dbReference type="ARBA" id="ARBA00004651"/>
    </source>
</evidence>
<evidence type="ECO:0000256" key="3">
    <source>
        <dbReference type="ARBA" id="ARBA00022475"/>
    </source>
</evidence>
<dbReference type="InterPro" id="IPR020846">
    <property type="entry name" value="MFS_dom"/>
</dbReference>
<sequence>MLRRTVELLVPRRLGVPFRWVLASSWTTNLADGLVLAAGPLLVASRTDDAFLVALAATVQWLPPLVFGLWAGALTDRLDRRRLVITVDVLRALVVAALAVAVAVDAAPIALVLAALFVLGTTETFADNASSTLVPMLVHRDHLAAANQRIQTGFLTVNQMAAPPIGAAMFAAGQAAPFAAYGVLVLAGAVLISRLRLPPHGRARAERTHIRADIAEGVRWVVHHAAVRTLVLTILIFNVTFGAAWAVLVLYAREHLGMGAVGFGVITTVQAVGGLVGTSAYGWITRRVSLANLMRIGLVIETLTHLALALTSTPWVALVIFFVFGAHAFVWGTTSITVRQRAVPTELQGRVGSVNLVGVFGGLVIGSAIGGVLAREWGVTAPFWFAFVGSTVFVVLIWGQLRHVAHADEQPAPVADAEPGHPPT</sequence>
<comment type="subcellular location">
    <subcellularLocation>
        <location evidence="1">Cell membrane</location>
        <topology evidence="1">Multi-pass membrane protein</topology>
    </subcellularLocation>
</comment>
<feature type="transmembrane region" description="Helical" evidence="7">
    <location>
        <begin position="258"/>
        <end position="283"/>
    </location>
</feature>
<feature type="transmembrane region" description="Helical" evidence="7">
    <location>
        <begin position="381"/>
        <end position="399"/>
    </location>
</feature>
<gene>
    <name evidence="9" type="ORF">CUD01_00110</name>
</gene>
<feature type="transmembrane region" description="Helical" evidence="7">
    <location>
        <begin position="315"/>
        <end position="333"/>
    </location>
</feature>
<reference evidence="9 10" key="1">
    <citation type="submission" date="2019-06" db="EMBL/GenBank/DDBJ databases">
        <title>Whole genome shotgun sequence of Cellulomonas uda NBRC 3747.</title>
        <authorList>
            <person name="Hosoyama A."/>
            <person name="Uohara A."/>
            <person name="Ohji S."/>
            <person name="Ichikawa N."/>
        </authorList>
    </citation>
    <scope>NUCLEOTIDE SEQUENCE [LARGE SCALE GENOMIC DNA]</scope>
    <source>
        <strain evidence="9 10">NBRC 3747</strain>
    </source>
</reference>
<dbReference type="AlphaFoldDB" id="A0A4Y3K6L6"/>
<keyword evidence="3" id="KW-1003">Cell membrane</keyword>
<keyword evidence="4 7" id="KW-0812">Transmembrane</keyword>
<proteinExistence type="predicted"/>
<dbReference type="PROSITE" id="PS50850">
    <property type="entry name" value="MFS"/>
    <property type="match status" value="1"/>
</dbReference>
<evidence type="ECO:0000313" key="9">
    <source>
        <dbReference type="EMBL" id="GEA79567.1"/>
    </source>
</evidence>
<feature type="transmembrane region" description="Helical" evidence="7">
    <location>
        <begin position="20"/>
        <end position="44"/>
    </location>
</feature>
<dbReference type="InterPro" id="IPR036259">
    <property type="entry name" value="MFS_trans_sf"/>
</dbReference>
<name>A0A4Y3K6L6_CELUD</name>
<organism evidence="9 10">
    <name type="scientific">Cellulomonas uda</name>
    <dbReference type="NCBI Taxonomy" id="1714"/>
    <lineage>
        <taxon>Bacteria</taxon>
        <taxon>Bacillati</taxon>
        <taxon>Actinomycetota</taxon>
        <taxon>Actinomycetes</taxon>
        <taxon>Micrococcales</taxon>
        <taxon>Cellulomonadaceae</taxon>
        <taxon>Cellulomonas</taxon>
    </lineage>
</organism>
<evidence type="ECO:0000259" key="8">
    <source>
        <dbReference type="PROSITE" id="PS50850"/>
    </source>
</evidence>